<evidence type="ECO:0000256" key="5">
    <source>
        <dbReference type="SAM" id="Coils"/>
    </source>
</evidence>
<dbReference type="GO" id="GO:0046933">
    <property type="term" value="F:proton-transporting ATP synthase activity, rotational mechanism"/>
    <property type="evidence" value="ECO:0007669"/>
    <property type="project" value="UniProtKB-UniRule"/>
</dbReference>
<comment type="similarity">
    <text evidence="1 4">Belongs to the V-ATPase D subunit family.</text>
</comment>
<evidence type="ECO:0000256" key="1">
    <source>
        <dbReference type="ARBA" id="ARBA00005850"/>
    </source>
</evidence>
<evidence type="ECO:0000313" key="6">
    <source>
        <dbReference type="EMBL" id="OGZ27422.1"/>
    </source>
</evidence>
<evidence type="ECO:0000256" key="3">
    <source>
        <dbReference type="ARBA" id="ARBA00023065"/>
    </source>
</evidence>
<dbReference type="Proteomes" id="UP000177740">
    <property type="component" value="Unassembled WGS sequence"/>
</dbReference>
<keyword evidence="4" id="KW-0066">ATP synthesis</keyword>
<dbReference type="GO" id="GO:0005524">
    <property type="term" value="F:ATP binding"/>
    <property type="evidence" value="ECO:0007669"/>
    <property type="project" value="UniProtKB-UniRule"/>
</dbReference>
<dbReference type="HAMAP" id="MF_00271">
    <property type="entry name" value="ATP_synth_D_arch"/>
    <property type="match status" value="1"/>
</dbReference>
<name>A0A1G2EPE4_9BACT</name>
<keyword evidence="3 4" id="KW-0406">Ion transport</keyword>
<dbReference type="GO" id="GO:0046961">
    <property type="term" value="F:proton-transporting ATPase activity, rotational mechanism"/>
    <property type="evidence" value="ECO:0007669"/>
    <property type="project" value="InterPro"/>
</dbReference>
<evidence type="ECO:0000313" key="7">
    <source>
        <dbReference type="Proteomes" id="UP000177740"/>
    </source>
</evidence>
<dbReference type="NCBIfam" id="TIGR00309">
    <property type="entry name" value="V_ATPase_subD"/>
    <property type="match status" value="1"/>
</dbReference>
<comment type="caution">
    <text evidence="6">The sequence shown here is derived from an EMBL/GenBank/DDBJ whole genome shotgun (WGS) entry which is preliminary data.</text>
</comment>
<organism evidence="6 7">
    <name type="scientific">Candidatus Nealsonbacteria bacterium RIFOXYB1_FULL_40_15</name>
    <dbReference type="NCBI Taxonomy" id="1801677"/>
    <lineage>
        <taxon>Bacteria</taxon>
        <taxon>Candidatus Nealsoniibacteriota</taxon>
    </lineage>
</organism>
<reference evidence="6 7" key="1">
    <citation type="journal article" date="2016" name="Nat. Commun.">
        <title>Thousands of microbial genomes shed light on interconnected biogeochemical processes in an aquifer system.</title>
        <authorList>
            <person name="Anantharaman K."/>
            <person name="Brown C.T."/>
            <person name="Hug L.A."/>
            <person name="Sharon I."/>
            <person name="Castelle C.J."/>
            <person name="Probst A.J."/>
            <person name="Thomas B.C."/>
            <person name="Singh A."/>
            <person name="Wilkins M.J."/>
            <person name="Karaoz U."/>
            <person name="Brodie E.L."/>
            <person name="Williams K.H."/>
            <person name="Hubbard S.S."/>
            <person name="Banfield J.F."/>
        </authorList>
    </citation>
    <scope>NUCLEOTIDE SEQUENCE [LARGE SCALE GENOMIC DNA]</scope>
</reference>
<dbReference type="PANTHER" id="PTHR11671">
    <property type="entry name" value="V-TYPE ATP SYNTHASE SUBUNIT D"/>
    <property type="match status" value="1"/>
</dbReference>
<feature type="coiled-coil region" evidence="5">
    <location>
        <begin position="36"/>
        <end position="63"/>
    </location>
</feature>
<dbReference type="InterPro" id="IPR002699">
    <property type="entry name" value="V_ATPase_D"/>
</dbReference>
<keyword evidence="2 4" id="KW-0813">Transport</keyword>
<evidence type="ECO:0000256" key="2">
    <source>
        <dbReference type="ARBA" id="ARBA00022448"/>
    </source>
</evidence>
<keyword evidence="5" id="KW-0175">Coiled coil</keyword>
<protein>
    <recommendedName>
        <fullName evidence="4">V-type ATP synthase subunit D</fullName>
    </recommendedName>
    <alternativeName>
        <fullName evidence="4">V-ATPase subunit D</fullName>
    </alternativeName>
</protein>
<dbReference type="STRING" id="1801677.A2365_03025"/>
<dbReference type="Gene3D" id="1.10.287.3240">
    <property type="match status" value="1"/>
</dbReference>
<sequence>MQKIKPTRIELIKLKRKLKTSLRGHKLLKEKRDGLMKKFMEIIKEAKSKRKEMEEKLSDASRNFAIISSPLMQKEVEQFFLIPTVEAEVSFKEENIMGVKTPRFSFEIKEKEQGYSYISFPMGMEESVNKYKDASRVMLELANIEHTARLLSFEIEKTRRRVNALEYIIIPEIRRNIKYISAKLDENERFEKITRIKIKAMIS</sequence>
<accession>A0A1G2EPE4</accession>
<dbReference type="AlphaFoldDB" id="A0A1G2EPE4"/>
<dbReference type="Pfam" id="PF01813">
    <property type="entry name" value="ATP-synt_D"/>
    <property type="match status" value="1"/>
</dbReference>
<keyword evidence="4" id="KW-0375">Hydrogen ion transport</keyword>
<dbReference type="GO" id="GO:0042777">
    <property type="term" value="P:proton motive force-driven plasma membrane ATP synthesis"/>
    <property type="evidence" value="ECO:0007669"/>
    <property type="project" value="UniProtKB-UniRule"/>
</dbReference>
<proteinExistence type="inferred from homology"/>
<comment type="function">
    <text evidence="4">Produces ATP from ADP in the presence of a proton gradient across the membrane.</text>
</comment>
<evidence type="ECO:0000256" key="4">
    <source>
        <dbReference type="HAMAP-Rule" id="MF_00271"/>
    </source>
</evidence>
<gene>
    <name evidence="4" type="primary">atpD</name>
    <name evidence="6" type="ORF">A2365_03025</name>
</gene>
<dbReference type="EMBL" id="MHMM01000006">
    <property type="protein sequence ID" value="OGZ27422.1"/>
    <property type="molecule type" value="Genomic_DNA"/>
</dbReference>